<dbReference type="InterPro" id="IPR044055">
    <property type="entry name" value="RibLong"/>
</dbReference>
<feature type="region of interest" description="Disordered" evidence="1">
    <location>
        <begin position="1"/>
        <end position="118"/>
    </location>
</feature>
<feature type="compositionally biased region" description="Polar residues" evidence="1">
    <location>
        <begin position="20"/>
        <end position="47"/>
    </location>
</feature>
<dbReference type="KEGG" id="lac:LBA1633"/>
<dbReference type="Pfam" id="PF20585">
    <property type="entry name" value="Pectate_lyase_5"/>
    <property type="match status" value="1"/>
</dbReference>
<proteinExistence type="evidence at protein level"/>
<dbReference type="NCBIfam" id="TIGR02331">
    <property type="entry name" value="rib_alpha"/>
    <property type="match status" value="4"/>
</dbReference>
<feature type="region of interest" description="Disordered" evidence="1">
    <location>
        <begin position="1056"/>
        <end position="1137"/>
    </location>
</feature>
<dbReference type="SUPFAM" id="SSF49313">
    <property type="entry name" value="Cadherin-like"/>
    <property type="match status" value="4"/>
</dbReference>
<feature type="compositionally biased region" description="Polar residues" evidence="1">
    <location>
        <begin position="870"/>
        <end position="882"/>
    </location>
</feature>
<dbReference type="InterPro" id="IPR013783">
    <property type="entry name" value="Ig-like_fold"/>
</dbReference>
<evidence type="ECO:0000259" key="3">
    <source>
        <dbReference type="Pfam" id="PF08428"/>
    </source>
</evidence>
<feature type="domain" description="Long Rib" evidence="4">
    <location>
        <begin position="1064"/>
        <end position="1159"/>
    </location>
</feature>
<dbReference type="eggNOG" id="COG3064">
    <property type="taxonomic scope" value="Bacteria"/>
</dbReference>
<dbReference type="PATRIC" id="fig|272621.13.peg.1554"/>
<dbReference type="PDBsum" id="6S5W"/>
<dbReference type="GO" id="GO:0016020">
    <property type="term" value="C:membrane"/>
    <property type="evidence" value="ECO:0007669"/>
    <property type="project" value="InterPro"/>
</dbReference>
<keyword evidence="2" id="KW-0812">Transmembrane</keyword>
<dbReference type="OrthoDB" id="2315452at2"/>
<feature type="region of interest" description="Disordered" evidence="1">
    <location>
        <begin position="867"/>
        <end position="888"/>
    </location>
</feature>
<dbReference type="BioCyc" id="LACI272621:G1G49-1602-MONOMER"/>
<gene>
    <name evidence="5" type="ordered locus">LBA1633</name>
</gene>
<accession>Q5FIM8</accession>
<keyword evidence="7 8" id="KW-0002">3D-structure</keyword>
<reference evidence="5 6" key="1">
    <citation type="journal article" date="2005" name="Proc. Natl. Acad. Sci. U.S.A.">
        <title>Complete genome sequence of the probiotic lactic acid bacterium Lactobacillus acidophilus NCFM.</title>
        <authorList>
            <person name="Altermann E."/>
            <person name="Russell W.M."/>
            <person name="Azcarate-Peril M.A."/>
            <person name="Barrangou R."/>
            <person name="Buck B.L."/>
            <person name="McAuliffe O."/>
            <person name="Souther N."/>
            <person name="Dobson A."/>
            <person name="Duong T."/>
            <person name="Callanan M."/>
            <person name="Lick S."/>
            <person name="Hamrick A."/>
            <person name="Cano R."/>
            <person name="Klaenhammer T.R."/>
        </authorList>
    </citation>
    <scope>NUCLEOTIDE SEQUENCE [LARGE SCALE GENOMIC DNA]</scope>
    <source>
        <strain evidence="6">ATCC 700396 / NCK56 / N2 / NCFM</strain>
    </source>
</reference>
<feature type="region of interest" description="Disordered" evidence="1">
    <location>
        <begin position="1158"/>
        <end position="1326"/>
    </location>
</feature>
<feature type="domain" description="Long Rib" evidence="4">
    <location>
        <begin position="1168"/>
        <end position="1263"/>
    </location>
</feature>
<evidence type="ECO:0007829" key="7">
    <source>
        <dbReference type="PDB" id="6S5W"/>
    </source>
</evidence>
<dbReference type="PDB" id="6SX1">
    <property type="method" value="X-ray"/>
    <property type="resolution" value="1.25 A"/>
    <property type="chains" value="A=1269-1351"/>
</dbReference>
<feature type="compositionally biased region" description="Low complexity" evidence="1">
    <location>
        <begin position="1512"/>
        <end position="1558"/>
    </location>
</feature>
<feature type="compositionally biased region" description="Basic and acidic residues" evidence="1">
    <location>
        <begin position="1064"/>
        <end position="1080"/>
    </location>
</feature>
<feature type="domain" description="Rib" evidence="3">
    <location>
        <begin position="1355"/>
        <end position="1429"/>
    </location>
</feature>
<dbReference type="NCBIfam" id="TIGR01167">
    <property type="entry name" value="LPXTG_anchor"/>
    <property type="match status" value="1"/>
</dbReference>
<feature type="compositionally biased region" description="Low complexity" evidence="1">
    <location>
        <begin position="1579"/>
        <end position="1598"/>
    </location>
</feature>
<feature type="compositionally biased region" description="Acidic residues" evidence="1">
    <location>
        <begin position="1"/>
        <end position="12"/>
    </location>
</feature>
<feature type="domain" description="Rib" evidence="3">
    <location>
        <begin position="1272"/>
        <end position="1347"/>
    </location>
</feature>
<dbReference type="Proteomes" id="UP000006381">
    <property type="component" value="Chromosome"/>
</dbReference>
<feature type="compositionally biased region" description="Basic and acidic residues" evidence="1">
    <location>
        <begin position="1272"/>
        <end position="1282"/>
    </location>
</feature>
<dbReference type="GO" id="GO:0005509">
    <property type="term" value="F:calcium ion binding"/>
    <property type="evidence" value="ECO:0007669"/>
    <property type="project" value="InterPro"/>
</dbReference>
<dbReference type="SMR" id="Q5FIM8"/>
<dbReference type="Gene3D" id="2.60.40.10">
    <property type="entry name" value="Immunoglobulins"/>
    <property type="match status" value="3"/>
</dbReference>
<feature type="compositionally biased region" description="Polar residues" evidence="1">
    <location>
        <begin position="54"/>
        <end position="91"/>
    </location>
</feature>
<feature type="region of interest" description="Disordered" evidence="1">
    <location>
        <begin position="957"/>
        <end position="977"/>
    </location>
</feature>
<keyword evidence="6" id="KW-1185">Reference proteome</keyword>
<organism evidence="6">
    <name type="scientific">Lactobacillus acidophilus (strain ATCC 700396 / NCK56 / N2 / NCFM)</name>
    <dbReference type="NCBI Taxonomy" id="272621"/>
    <lineage>
        <taxon>Bacteria</taxon>
        <taxon>Bacillati</taxon>
        <taxon>Bacillota</taxon>
        <taxon>Bacilli</taxon>
        <taxon>Lactobacillales</taxon>
        <taxon>Lactobacillaceae</taxon>
        <taxon>Lactobacillus</taxon>
    </lineage>
</organism>
<evidence type="ECO:0007829" key="8">
    <source>
        <dbReference type="PDB" id="6SX1"/>
    </source>
</evidence>
<feature type="domain" description="Long Rib" evidence="4">
    <location>
        <begin position="961"/>
        <end position="1055"/>
    </location>
</feature>
<dbReference type="PDBsum" id="6SX1"/>
<keyword evidence="2" id="KW-0472">Membrane</keyword>
<evidence type="ECO:0000313" key="5">
    <source>
        <dbReference type="EMBL" id="AAV43446.1"/>
    </source>
</evidence>
<dbReference type="InterPro" id="IPR046776">
    <property type="entry name" value="Pectate_lyase_5"/>
</dbReference>
<evidence type="ECO:0000313" key="6">
    <source>
        <dbReference type="Proteomes" id="UP000006381"/>
    </source>
</evidence>
<feature type="compositionally biased region" description="Polar residues" evidence="1">
    <location>
        <begin position="1604"/>
        <end position="1627"/>
    </location>
</feature>
<dbReference type="Pfam" id="PF18957">
    <property type="entry name" value="RibLong"/>
    <property type="match status" value="4"/>
</dbReference>
<feature type="transmembrane region" description="Helical" evidence="2">
    <location>
        <begin position="1633"/>
        <end position="1650"/>
    </location>
</feature>
<evidence type="ECO:0000259" key="4">
    <source>
        <dbReference type="Pfam" id="PF18957"/>
    </source>
</evidence>
<feature type="domain" description="Rib" evidence="3">
    <location>
        <begin position="1438"/>
        <end position="1512"/>
    </location>
</feature>
<reference evidence="7 8" key="2">
    <citation type="journal article" date="2019" name="Proc. Natl. Acad. Sci. U.S.A.">
        <title>Defining the remarkable structural malleability of a bacterial surface protein Rib domain implicated in infection.</title>
        <authorList>
            <person name="Whelan F."/>
            <person name="Lafita A."/>
            <person name="Griffiths S.C."/>
            <person name="Cooper R.E.M."/>
            <person name="Whittingham J.L."/>
            <person name="Turkenburg J.P."/>
            <person name="Manfield I.W."/>
            <person name="St John A.N."/>
            <person name="Paci E."/>
            <person name="Bateman A."/>
            <person name="Potts J.R."/>
        </authorList>
    </citation>
    <scope>X-RAY CRYSTALLOGRAPHY (1.07 ANGSTROMS) OF 1165-1268</scope>
</reference>
<feature type="compositionally biased region" description="Low complexity" evidence="1">
    <location>
        <begin position="92"/>
        <end position="113"/>
    </location>
</feature>
<feature type="compositionally biased region" description="Basic and acidic residues" evidence="1">
    <location>
        <begin position="1438"/>
        <end position="1448"/>
    </location>
</feature>
<dbReference type="STRING" id="272621.LBA1633"/>
<dbReference type="PDB" id="6S5W">
    <property type="method" value="X-ray"/>
    <property type="resolution" value="1.07 A"/>
    <property type="chains" value="A/B=1165-1268"/>
</dbReference>
<name>Q5FIM8_LACAC</name>
<dbReference type="InterPro" id="IPR059115">
    <property type="entry name" value="Rib"/>
</dbReference>
<feature type="compositionally biased region" description="Polar residues" evidence="1">
    <location>
        <begin position="1566"/>
        <end position="1578"/>
    </location>
</feature>
<dbReference type="InterPro" id="IPR012706">
    <property type="entry name" value="Rib_alpha_Esp_rpt"/>
</dbReference>
<evidence type="ECO:0000256" key="1">
    <source>
        <dbReference type="SAM" id="MobiDB-lite"/>
    </source>
</evidence>
<sequence length="1659" mass="175833">MITQTDEDEALSDEVKIDTTDTSTEEVSNPATDTSTEEVNGPSSDSLTVVDPTMETQSPVEDTITTEPDNSAVNDTNHSTADTSEVETNTSTTDNVAAETTNTAASTTTNADDSVNAADTSTMTVVKTTEEKSDENDQTKEAVDKLTVGATKAKALAAAAEGQTVSVTDYQTFLDALRNKDVSTIDFANDIDFSDALFKRGLINYKNVILNESTDEDIARAVTINGNGNKLIMSDRYIQFTSRNQKTDGKNWDIELKDLTLQTTSGYGPFWFDNTAKQAAGNTITFNGVNTTADSREIMWYKSGAIYSSTANVVFKGNNVINSTLKGDTAAIYAYSVKAEEGSTTTFNVIDESPANSGYDRAVIVIPDNKNSGNVTVAKGATLNINADNKVTVEGMDGSNSYGTMGIRFKGWAQNADIDTAATSVVQVLGNLNMNMGSGGSTAILGSYVDVQNVGNVNIETAQDGNNGNTGTLEVEHNGTHFGVITGGLAGSDNYAGIRIADGGTLKIVRSVDNENGNKSTQPLISYGDITTSNGKTFTIDVKPGGTLDLQDNAQNPNEWEPNTGTPLAGLITMWGTSGTNIVKINDPKYVNFQRTGSQPGSMLRLEGTTNSVSINGDGNAVTPVAQWDVGNTGNEPSYYWYILNETNQNNWGTNANGFTQKGETKPVNKDGEAKFLNSNGSVELAPNQSGSTASSYNNGTITESSDQTMYLNQFLNNFNWWTPQRIAMGSMLKDVATNAQEYKPEVKEITAGANDVLKDVDPLEGITGLTDSNGNPVENGLSYIQGVTWLDSSTDAENWKKLMSNEKVPTNPTGKLGDLAPDEKFAWAKVTYKDDSIDFVKIPLNVVTDPMKDNYTPAYEDVSVEQGKDNSAQPANPTFTDKNGDTLDTIPEGTTFAPTADTPTWVEIDPTTGQLIAKPPVDVEAKDYEIPVTVTYQDGTTDTVLAKVTVTPTETKEDSNKYTPVYSEGVGEAGKDFNVDSPTFTDEDGNKVTTPPVTVFEKGEGAPDWVKVDPNTGALTGTVPEGTTGDVVIPVKVTYQDGSSEVVNATVKVTEPTTPGQTADDHNPKYEDVDVKPGETNKVTPTNTDKDGNLANIPDGTKFEKDPDAPSWVEVDPNTGELTVAPPEGTPSGEHEIKVKVTYPDGSTDEVPVTVKVSEPTTPGQTADDHNPKYEDVDVKPGETNKVTPTNTDKDGNPANIPDGTKFEKDPDAPSWVEVDPNTGELTVAPPEGTPSGGHEIKVKVTYPDGSTDEVPVTVKVSDPTTPGQTDADKYTPEAKDITVTPGPTPDPAEGIGNKDTLPSGTKYEWKDPVDTTTPGDKTGTIVVSYPDGSTDEIQVTVKVTDPTTPGQTDADKYTPEAKDITVTLGQTPDPAEGIGNKDTLPSGTKYEWKDPVDTTTPGDKTGTIVVSYPDGSTDEIQVTVKVAEPTTPGPTDADKHTPEAKDVTVVQGQTPDPAEGIGNKDTLPPGTRYAWKDPVDTTTPGDKTGTIVVTYPDGSTDEVSVTLHVTPSESGTTDTSTTPPTDTSGSDTDTTSKGETPADTPPTDTASDSTDTTPKDENTDNTGGTHKSTNTDSSQSGATGNTSSGANASSNTEIHASDVTTDQYTTVNDNTADMNTLPQTGETDRNVGVWGMIIAAVGSLFGLGHGKKRRKDE</sequence>
<keyword evidence="2" id="KW-1133">Transmembrane helix</keyword>
<protein>
    <submittedName>
        <fullName evidence="5">Surface protein</fullName>
    </submittedName>
</protein>
<feature type="region of interest" description="Disordered" evidence="1">
    <location>
        <begin position="1429"/>
        <end position="1630"/>
    </location>
</feature>
<feature type="region of interest" description="Disordered" evidence="1">
    <location>
        <begin position="1369"/>
        <end position="1409"/>
    </location>
</feature>
<dbReference type="EMBL" id="CP000033">
    <property type="protein sequence ID" value="AAV43446.1"/>
    <property type="molecule type" value="Genomic_DNA"/>
</dbReference>
<feature type="domain" description="Long Rib" evidence="4">
    <location>
        <begin position="854"/>
        <end position="952"/>
    </location>
</feature>
<feature type="compositionally biased region" description="Basic and acidic residues" evidence="1">
    <location>
        <begin position="1168"/>
        <end position="1184"/>
    </location>
</feature>
<dbReference type="InterPro" id="IPR015919">
    <property type="entry name" value="Cadherin-like_sf"/>
</dbReference>
<dbReference type="Pfam" id="PF08428">
    <property type="entry name" value="Rib"/>
    <property type="match status" value="3"/>
</dbReference>
<dbReference type="HOGENOM" id="CLU_235315_0_0_9"/>
<dbReference type="NCBIfam" id="NF038186">
    <property type="entry name" value="YPDG_rpt"/>
    <property type="match status" value="4"/>
</dbReference>
<evidence type="ECO:0000256" key="2">
    <source>
        <dbReference type="SAM" id="Phobius"/>
    </source>
</evidence>